<comment type="caution">
    <text evidence="9">The sequence shown here is derived from an EMBL/GenBank/DDBJ whole genome shotgun (WGS) entry which is preliminary data.</text>
</comment>
<dbReference type="Gene3D" id="2.40.160.60">
    <property type="entry name" value="Outer membrane protein transport protein (OMPP1/FadL/TodX)"/>
    <property type="match status" value="1"/>
</dbReference>
<proteinExistence type="inferred from homology"/>
<evidence type="ECO:0000256" key="6">
    <source>
        <dbReference type="ARBA" id="ARBA00023136"/>
    </source>
</evidence>
<dbReference type="InterPro" id="IPR005017">
    <property type="entry name" value="OMPP1/FadL/TodX"/>
</dbReference>
<dbReference type="SUPFAM" id="SSF56935">
    <property type="entry name" value="Porins"/>
    <property type="match status" value="1"/>
</dbReference>
<keyword evidence="10" id="KW-1185">Reference proteome</keyword>
<evidence type="ECO:0000256" key="8">
    <source>
        <dbReference type="SAM" id="SignalP"/>
    </source>
</evidence>
<dbReference type="GO" id="GO:0009279">
    <property type="term" value="C:cell outer membrane"/>
    <property type="evidence" value="ECO:0007669"/>
    <property type="project" value="UniProtKB-SubCell"/>
</dbReference>
<keyword evidence="6" id="KW-0472">Membrane</keyword>
<evidence type="ECO:0000256" key="1">
    <source>
        <dbReference type="ARBA" id="ARBA00004571"/>
    </source>
</evidence>
<dbReference type="PANTHER" id="PTHR35093">
    <property type="entry name" value="OUTER MEMBRANE PROTEIN NMB0088-RELATED"/>
    <property type="match status" value="1"/>
</dbReference>
<evidence type="ECO:0000256" key="7">
    <source>
        <dbReference type="ARBA" id="ARBA00023237"/>
    </source>
</evidence>
<evidence type="ECO:0000256" key="2">
    <source>
        <dbReference type="ARBA" id="ARBA00008163"/>
    </source>
</evidence>
<dbReference type="GO" id="GO:0015483">
    <property type="term" value="F:long-chain fatty acid transporting porin activity"/>
    <property type="evidence" value="ECO:0007669"/>
    <property type="project" value="TreeGrafter"/>
</dbReference>
<dbReference type="Proteomes" id="UP000190867">
    <property type="component" value="Unassembled WGS sequence"/>
</dbReference>
<dbReference type="STRING" id="734.B0187_07655"/>
<evidence type="ECO:0000313" key="9">
    <source>
        <dbReference type="EMBL" id="OOR98747.1"/>
    </source>
</evidence>
<evidence type="ECO:0008006" key="11">
    <source>
        <dbReference type="Google" id="ProtNLM"/>
    </source>
</evidence>
<gene>
    <name evidence="9" type="ORF">B0187_07655</name>
</gene>
<accession>A0A1T0AR13</accession>
<sequence>MNKFTKTAIASIFSFSAVGAYSAAFQLAEVSTSGLGMAYAGNAAVADNASVVANNPALMTNFKSTEISAGGVYVDAHVNVDGRFGTVNASHRNVIPNAVVPNMYIVSPVNDKFSLGGGVNVNYGMKSQYNDQFNAGVYGGLTELTAMNFNLSGAYDLGSGFSFGAGLNAVYADADLKRYLGVGGKAIAQRLGQTATALVAAGDTARATALGSVAQQLATMPNNTVVSEIKGDKWALGWNAGLAYALNENHRWGLSYRSAVNVKFKGQYSNGFPTAYNALLAQLAATGTSLPISQATGGAEVAGRLTLNLPAVWEFSGYHKLTDRLAMQYSYKLTEWKRLKSLTAYGNAGNTLFTKAEDFSNSSRYALGFSYDASEQLTLRTGFAYDQAASKKHKSISIPDTSRTWYSVGATYRFTPNLSADVGFAHLRGKKQQFTEGNLGAFNTKARANLYGLNVNYKF</sequence>
<dbReference type="EMBL" id="MUYA01000009">
    <property type="protein sequence ID" value="OOR98747.1"/>
    <property type="molecule type" value="Genomic_DNA"/>
</dbReference>
<dbReference type="OrthoDB" id="19849at2"/>
<comment type="similarity">
    <text evidence="2">Belongs to the OmpP1/FadL family.</text>
</comment>
<comment type="subcellular location">
    <subcellularLocation>
        <location evidence="1">Cell outer membrane</location>
        <topology evidence="1">Multi-pass membrane protein</topology>
    </subcellularLocation>
</comment>
<dbReference type="Pfam" id="PF03349">
    <property type="entry name" value="Toluene_X"/>
    <property type="match status" value="1"/>
</dbReference>
<dbReference type="AlphaFoldDB" id="A0A1T0AR13"/>
<dbReference type="RefSeq" id="WP_078237275.1">
    <property type="nucleotide sequence ID" value="NZ_MUYA01000009.1"/>
</dbReference>
<dbReference type="PANTHER" id="PTHR35093:SF3">
    <property type="entry name" value="LONG-CHAIN FATTY ACID TRANSPORT PROTEIN"/>
    <property type="match status" value="1"/>
</dbReference>
<protein>
    <recommendedName>
        <fullName evidence="11">Long-chain fatty acid transporter</fullName>
    </recommendedName>
</protein>
<keyword evidence="5 8" id="KW-0732">Signal</keyword>
<evidence type="ECO:0000256" key="3">
    <source>
        <dbReference type="ARBA" id="ARBA00022452"/>
    </source>
</evidence>
<organism evidence="9 10">
    <name type="scientific">Haemophilus paracuniculus</name>
    <dbReference type="NCBI Taxonomy" id="734"/>
    <lineage>
        <taxon>Bacteria</taxon>
        <taxon>Pseudomonadati</taxon>
        <taxon>Pseudomonadota</taxon>
        <taxon>Gammaproteobacteria</taxon>
        <taxon>Pasteurellales</taxon>
        <taxon>Pasteurellaceae</taxon>
        <taxon>Haemophilus</taxon>
    </lineage>
</organism>
<keyword evidence="7" id="KW-0998">Cell outer membrane</keyword>
<feature type="signal peptide" evidence="8">
    <location>
        <begin position="1"/>
        <end position="23"/>
    </location>
</feature>
<evidence type="ECO:0000256" key="5">
    <source>
        <dbReference type="ARBA" id="ARBA00022729"/>
    </source>
</evidence>
<feature type="chain" id="PRO_5012368504" description="Long-chain fatty acid transporter" evidence="8">
    <location>
        <begin position="24"/>
        <end position="459"/>
    </location>
</feature>
<name>A0A1T0AR13_9PAST</name>
<keyword evidence="4" id="KW-0812">Transmembrane</keyword>
<evidence type="ECO:0000256" key="4">
    <source>
        <dbReference type="ARBA" id="ARBA00022692"/>
    </source>
</evidence>
<evidence type="ECO:0000313" key="10">
    <source>
        <dbReference type="Proteomes" id="UP000190867"/>
    </source>
</evidence>
<reference evidence="9 10" key="1">
    <citation type="submission" date="2017-02" db="EMBL/GenBank/DDBJ databases">
        <title>Draft genome sequence of Haemophilus paracuniculus CCUG 43573 type strain.</title>
        <authorList>
            <person name="Engstrom-Jakobsson H."/>
            <person name="Salva-Serra F."/>
            <person name="Thorell K."/>
            <person name="Gonzales-Siles L."/>
            <person name="Karlsson R."/>
            <person name="Boulund F."/>
            <person name="Engstrand L."/>
            <person name="Kristiansson E."/>
            <person name="Moore E."/>
        </authorList>
    </citation>
    <scope>NUCLEOTIDE SEQUENCE [LARGE SCALE GENOMIC DNA]</scope>
    <source>
        <strain evidence="9 10">CCUG 43573</strain>
    </source>
</reference>
<keyword evidence="3" id="KW-1134">Transmembrane beta strand</keyword>